<evidence type="ECO:0000313" key="1">
    <source>
        <dbReference type="EMBL" id="MDF3838354.1"/>
    </source>
</evidence>
<proteinExistence type="predicted"/>
<name>A0ABT6B0D9_9BURK</name>
<gene>
    <name evidence="1" type="ORF">P3W85_36305</name>
</gene>
<keyword evidence="2" id="KW-1185">Reference proteome</keyword>
<sequence length="46" mass="4879">MRAQMDRALTIGYLCAAAGLNGFELQHGLPALFGRSPKTVFGKRGG</sequence>
<dbReference type="EMBL" id="JARJLM010000579">
    <property type="protein sequence ID" value="MDF3838354.1"/>
    <property type="molecule type" value="Genomic_DNA"/>
</dbReference>
<protein>
    <submittedName>
        <fullName evidence="1">Uncharacterized protein</fullName>
    </submittedName>
</protein>
<dbReference type="Proteomes" id="UP001216674">
    <property type="component" value="Unassembled WGS sequence"/>
</dbReference>
<dbReference type="RefSeq" id="WP_017228266.1">
    <property type="nucleotide sequence ID" value="NZ_JARJLM010000579.1"/>
</dbReference>
<reference evidence="1 2" key="1">
    <citation type="submission" date="2023-03" db="EMBL/GenBank/DDBJ databases">
        <title>Draft assemblies of triclosan tolerant bacteria isolated from returned activated sludge.</title>
        <authorList>
            <person name="Van Hamelsveld S."/>
        </authorList>
    </citation>
    <scope>NUCLEOTIDE SEQUENCE [LARGE SCALE GENOMIC DNA]</scope>
    <source>
        <strain evidence="1 2">GW210010_S58</strain>
    </source>
</reference>
<organism evidence="1 2">
    <name type="scientific">Cupriavidus basilensis</name>
    <dbReference type="NCBI Taxonomy" id="68895"/>
    <lineage>
        <taxon>Bacteria</taxon>
        <taxon>Pseudomonadati</taxon>
        <taxon>Pseudomonadota</taxon>
        <taxon>Betaproteobacteria</taxon>
        <taxon>Burkholderiales</taxon>
        <taxon>Burkholderiaceae</taxon>
        <taxon>Cupriavidus</taxon>
    </lineage>
</organism>
<accession>A0ABT6B0D9</accession>
<evidence type="ECO:0000313" key="2">
    <source>
        <dbReference type="Proteomes" id="UP001216674"/>
    </source>
</evidence>
<comment type="caution">
    <text evidence="1">The sequence shown here is derived from an EMBL/GenBank/DDBJ whole genome shotgun (WGS) entry which is preliminary data.</text>
</comment>